<dbReference type="PANTHER" id="PTHR11947">
    <property type="entry name" value="PYRUVATE DEHYDROGENASE KINASE"/>
    <property type="match status" value="1"/>
</dbReference>
<evidence type="ECO:0000256" key="7">
    <source>
        <dbReference type="RuleBase" id="RU366032"/>
    </source>
</evidence>
<dbReference type="RefSeq" id="XP_002492581.1">
    <property type="nucleotide sequence ID" value="XM_002492536.1"/>
</dbReference>
<dbReference type="FunCoup" id="C4R4B6">
    <property type="interactions" value="185"/>
</dbReference>
<evidence type="ECO:0000259" key="8">
    <source>
        <dbReference type="Pfam" id="PF10436"/>
    </source>
</evidence>
<dbReference type="STRING" id="644223.C4R4B6"/>
<dbReference type="EMBL" id="FN392321">
    <property type="protein sequence ID" value="CAY70402.1"/>
    <property type="molecule type" value="Genomic_DNA"/>
</dbReference>
<dbReference type="GO" id="GO:0004740">
    <property type="term" value="F:pyruvate dehydrogenase (acetyl-transferring) kinase activity"/>
    <property type="evidence" value="ECO:0007669"/>
    <property type="project" value="EnsemblFungi"/>
</dbReference>
<evidence type="ECO:0000256" key="4">
    <source>
        <dbReference type="ARBA" id="ARBA00022777"/>
    </source>
</evidence>
<dbReference type="KEGG" id="ppa:PAS_chr3_0360"/>
<dbReference type="Gene3D" id="3.30.565.10">
    <property type="entry name" value="Histidine kinase-like ATPase, C-terminal domain"/>
    <property type="match status" value="1"/>
</dbReference>
<dbReference type="GO" id="GO:0005759">
    <property type="term" value="C:mitochondrial matrix"/>
    <property type="evidence" value="ECO:0007669"/>
    <property type="project" value="UniProtKB-SubCell"/>
</dbReference>
<dbReference type="PANTHER" id="PTHR11947:SF25">
    <property type="entry name" value="[PYRUVATE DEHYDROGENASE (ACETYL-TRANSFERRING)] KINASE 2, MITOCHONDRIAL"/>
    <property type="match status" value="1"/>
</dbReference>
<reference evidence="9 10" key="1">
    <citation type="journal article" date="2009" name="Nat. Biotechnol.">
        <title>Genome sequence of the recombinant protein production host Pichia pastoris.</title>
        <authorList>
            <person name="De Schutter K."/>
            <person name="Lin Y.C."/>
            <person name="Tiels P."/>
            <person name="Van Hecke A."/>
            <person name="Glinka S."/>
            <person name="Weber-Lehmann J."/>
            <person name="Rouze P."/>
            <person name="Van de Peer Y."/>
            <person name="Callewaert N."/>
        </authorList>
    </citation>
    <scope>NUCLEOTIDE SEQUENCE [LARGE SCALE GENOMIC DNA]</scope>
    <source>
        <strain evidence="10">GS115 / ATCC 20864</strain>
    </source>
</reference>
<comment type="similarity">
    <text evidence="1 7">Belongs to the PDK/BCKDK protein kinase family.</text>
</comment>
<evidence type="ECO:0000256" key="2">
    <source>
        <dbReference type="ARBA" id="ARBA00022679"/>
    </source>
</evidence>
<dbReference type="OrthoDB" id="407390at2759"/>
<name>C4R4B6_KOMPG</name>
<evidence type="ECO:0000256" key="3">
    <source>
        <dbReference type="ARBA" id="ARBA00022741"/>
    </source>
</evidence>
<dbReference type="Gene3D" id="1.20.140.20">
    <property type="entry name" value="Alpha-ketoacid/pyruvate dehydrogenase kinase, N-terminal domain"/>
    <property type="match status" value="1"/>
</dbReference>
<proteinExistence type="inferred from homology"/>
<gene>
    <name evidence="9" type="ordered locus">PAS_chr3_0360</name>
</gene>
<organism evidence="9 10">
    <name type="scientific">Komagataella phaffii (strain GS115 / ATCC 20864)</name>
    <name type="common">Yeast</name>
    <name type="synonym">Pichia pastoris</name>
    <dbReference type="NCBI Taxonomy" id="644223"/>
    <lineage>
        <taxon>Eukaryota</taxon>
        <taxon>Fungi</taxon>
        <taxon>Dikarya</taxon>
        <taxon>Ascomycota</taxon>
        <taxon>Saccharomycotina</taxon>
        <taxon>Pichiomycetes</taxon>
        <taxon>Pichiales</taxon>
        <taxon>Pichiaceae</taxon>
        <taxon>Komagataella</taxon>
    </lineage>
</organism>
<keyword evidence="4 7" id="KW-0418">Kinase</keyword>
<dbReference type="EC" id="2.7.11.-" evidence="7"/>
<dbReference type="SUPFAM" id="SSF69012">
    <property type="entry name" value="alpha-ketoacid dehydrogenase kinase, N-terminal domain"/>
    <property type="match status" value="1"/>
</dbReference>
<keyword evidence="2 7" id="KW-0808">Transferase</keyword>
<dbReference type="eggNOG" id="KOG0787">
    <property type="taxonomic scope" value="Eukaryota"/>
</dbReference>
<dbReference type="GO" id="GO:0010906">
    <property type="term" value="P:regulation of glucose metabolic process"/>
    <property type="evidence" value="ECO:0007669"/>
    <property type="project" value="TreeGrafter"/>
</dbReference>
<dbReference type="GeneID" id="8199493"/>
<evidence type="ECO:0000313" key="9">
    <source>
        <dbReference type="EMBL" id="CAY70402.1"/>
    </source>
</evidence>
<evidence type="ECO:0000256" key="6">
    <source>
        <dbReference type="ARBA" id="ARBA00023128"/>
    </source>
</evidence>
<dbReference type="GO" id="GO:0005524">
    <property type="term" value="F:ATP binding"/>
    <property type="evidence" value="ECO:0007669"/>
    <property type="project" value="UniProtKB-UniRule"/>
</dbReference>
<keyword evidence="10" id="KW-1185">Reference proteome</keyword>
<dbReference type="AlphaFoldDB" id="C4R4B6"/>
<dbReference type="InterPro" id="IPR036890">
    <property type="entry name" value="HATPase_C_sf"/>
</dbReference>
<keyword evidence="3 7" id="KW-0547">Nucleotide-binding</keyword>
<dbReference type="OMA" id="ICEAQEH"/>
<evidence type="ECO:0000313" key="10">
    <source>
        <dbReference type="Proteomes" id="UP000000314"/>
    </source>
</evidence>
<protein>
    <recommendedName>
        <fullName evidence="7">Protein-serine/threonine kinase</fullName>
        <ecNumber evidence="7">2.7.11.-</ecNumber>
    </recommendedName>
</protein>
<accession>C4R4B6</accession>
<dbReference type="SMR" id="C4R4B6"/>
<dbReference type="InterPro" id="IPR039028">
    <property type="entry name" value="BCKD/PDK"/>
</dbReference>
<dbReference type="InterPro" id="IPR036784">
    <property type="entry name" value="AK/P_DHK_N_sf"/>
</dbReference>
<dbReference type="GO" id="GO:1901524">
    <property type="term" value="P:regulation of mitophagy"/>
    <property type="evidence" value="ECO:0007669"/>
    <property type="project" value="EnsemblFungi"/>
</dbReference>
<dbReference type="Pfam" id="PF10436">
    <property type="entry name" value="BCDHK_Adom3"/>
    <property type="match status" value="1"/>
</dbReference>
<sequence length="503" mass="58018">MEARPYGVVFLHNQNLSLDLELKHSLNLSQRPIHMPKLSTIADNIFRLGPYPEYSMLLNKYHFYQNSMLLHWAERNAHPVTLKHLANYGKTLNKDKIIMSANFVRNEIPVRLALRIKSLQKLPFDVVNNFHFAQVYECYYHCFNSFRKYSRIDNLEENDKFCEFIKDTLDEHLTVLPHLMMGALENSILNSLPQKELDEFMSSMLRSRVSRRVILEEHISLTTRFQKNKSSDSLGDLFSECSAFEQLEICTGILINYLRGLYPNLQLPELIIEGEDAKFPFMLSHLHFIFGEILRNSYKAVITNCLRINDHLGEDQLSKIKPPPIVVSVANNAKDVVFRFSDQGGGMPKEVLQDIWSFGKSPKKAQVYLNTFHSLPGLDLNPHFQVKDSFSGQHKKQPPLDGSANALLKNITHMEEIVTQRMGIQDKESQEGLYSRKKSFMRSLIARPFDLTLGVSLPMCKVYTDYWNGDLRMHSLEGYGSDTYLRLSKLGSFNSDKVQLDRA</sequence>
<keyword evidence="6 7" id="KW-0496">Mitochondrion</keyword>
<dbReference type="InterPro" id="IPR018955">
    <property type="entry name" value="BCDHK/PDK_N"/>
</dbReference>
<comment type="subcellular location">
    <subcellularLocation>
        <location evidence="7">Mitochondrion matrix</location>
    </subcellularLocation>
</comment>
<dbReference type="Proteomes" id="UP000000314">
    <property type="component" value="Chromosome 3"/>
</dbReference>
<dbReference type="SUPFAM" id="SSF55874">
    <property type="entry name" value="ATPase domain of HSP90 chaperone/DNA topoisomerase II/histidine kinase"/>
    <property type="match status" value="1"/>
</dbReference>
<evidence type="ECO:0000256" key="5">
    <source>
        <dbReference type="ARBA" id="ARBA00022840"/>
    </source>
</evidence>
<dbReference type="InParanoid" id="C4R4B6"/>
<dbReference type="HOGENOM" id="CLU_023861_0_0_1"/>
<evidence type="ECO:0000256" key="1">
    <source>
        <dbReference type="ARBA" id="ARBA00006155"/>
    </source>
</evidence>
<feature type="domain" description="Branched-chain alpha-ketoacid dehydrogenase kinase/Pyruvate dehydrogenase kinase N-terminal" evidence="8">
    <location>
        <begin position="79"/>
        <end position="235"/>
    </location>
</feature>
<keyword evidence="5 7" id="KW-0067">ATP-binding</keyword>